<keyword evidence="20" id="KW-1185">Reference proteome</keyword>
<keyword evidence="14" id="KW-0349">Heme</keyword>
<protein>
    <recommendedName>
        <fullName evidence="18">CFEM domain-containing protein</fullName>
    </recommendedName>
</protein>
<dbReference type="OrthoDB" id="2496787at2759"/>
<dbReference type="PROSITE" id="PS52012">
    <property type="entry name" value="CFEM"/>
    <property type="match status" value="1"/>
</dbReference>
<evidence type="ECO:0000256" key="9">
    <source>
        <dbReference type="ARBA" id="ARBA00022989"/>
    </source>
</evidence>
<evidence type="ECO:0000256" key="8">
    <source>
        <dbReference type="ARBA" id="ARBA00022729"/>
    </source>
</evidence>
<accession>A0A423XNY1</accession>
<feature type="chain" id="PRO_5019508781" description="CFEM domain-containing protein" evidence="17">
    <location>
        <begin position="21"/>
        <end position="495"/>
    </location>
</feature>
<evidence type="ECO:0000256" key="5">
    <source>
        <dbReference type="ARBA" id="ARBA00022525"/>
    </source>
</evidence>
<keyword evidence="9 16" id="KW-1133">Transmembrane helix</keyword>
<feature type="transmembrane region" description="Helical" evidence="16">
    <location>
        <begin position="199"/>
        <end position="221"/>
    </location>
</feature>
<sequence length="495" mass="54792">MRLLSLSLAIGALLLSPASADSVTKSTITSVTELLAQLPSCADSCYRAEFNSSVSGCDPADLSCLCDATNVILDGMTECLVDECTIEEQLEAEKTYKITCHKTVHNSKVRMRAIFWSLYFVTLVSFACRILARTGYFGGTLWWDDWFIVFSFVVATGVTIGAEISEFMTSYSFREPLADDISPVVDFGLGQDIWMLKPLQVTVTMILFYIAEFAYVIESTLTKTSIMFLYLRIFPKPVFRRVCFYMLGFLAVFCLVFVITLLTYCQPFSYVWSRWDARKEGTCINMTAQTYVCAALNIVLDVTIFLLPIPQLLKLETHWKAKAGVILVFMLGLFVTICSIARLRFLSSWASSTNPSYDYGDLAVWSLIELYAGVICACLPGMASLFRRIKHQHSERKKSSMGNSLGGSRGFTAMSSSQSQTGTKSFSGGGGGGGGGGKNEAAIMKTTSVSVSYCPRDAAGDAQSDEMELMERNDFDYSLPKTDHMGMPPKYMPKY</sequence>
<dbReference type="PANTHER" id="PTHR33048">
    <property type="entry name" value="PTH11-LIKE INTEGRAL MEMBRANE PROTEIN (AFU_ORTHOLOGUE AFUA_5G11245)"/>
    <property type="match status" value="1"/>
</dbReference>
<organism evidence="19 20">
    <name type="scientific">Cytospora leucostoma</name>
    <dbReference type="NCBI Taxonomy" id="1230097"/>
    <lineage>
        <taxon>Eukaryota</taxon>
        <taxon>Fungi</taxon>
        <taxon>Dikarya</taxon>
        <taxon>Ascomycota</taxon>
        <taxon>Pezizomycotina</taxon>
        <taxon>Sordariomycetes</taxon>
        <taxon>Sordariomycetidae</taxon>
        <taxon>Diaporthales</taxon>
        <taxon>Cytosporaceae</taxon>
        <taxon>Cytospora</taxon>
    </lineage>
</organism>
<evidence type="ECO:0000313" key="19">
    <source>
        <dbReference type="EMBL" id="ROW18246.1"/>
    </source>
</evidence>
<feature type="transmembrane region" description="Helical" evidence="16">
    <location>
        <begin position="242"/>
        <end position="264"/>
    </location>
</feature>
<keyword evidence="8 17" id="KW-0732">Signal</keyword>
<evidence type="ECO:0000256" key="1">
    <source>
        <dbReference type="ARBA" id="ARBA00004141"/>
    </source>
</evidence>
<evidence type="ECO:0000313" key="20">
    <source>
        <dbReference type="Proteomes" id="UP000285146"/>
    </source>
</evidence>
<feature type="transmembrane region" description="Helical" evidence="16">
    <location>
        <begin position="363"/>
        <end position="386"/>
    </location>
</feature>
<evidence type="ECO:0000256" key="13">
    <source>
        <dbReference type="ARBA" id="ARBA00038359"/>
    </source>
</evidence>
<feature type="transmembrane region" description="Helical" evidence="16">
    <location>
        <begin position="288"/>
        <end position="309"/>
    </location>
</feature>
<feature type="domain" description="CFEM" evidence="18">
    <location>
        <begin position="13"/>
        <end position="127"/>
    </location>
</feature>
<dbReference type="PANTHER" id="PTHR33048:SF47">
    <property type="entry name" value="INTEGRAL MEMBRANE PROTEIN-RELATED"/>
    <property type="match status" value="1"/>
</dbReference>
<dbReference type="InParanoid" id="A0A423XNY1"/>
<evidence type="ECO:0000256" key="12">
    <source>
        <dbReference type="ARBA" id="ARBA00023288"/>
    </source>
</evidence>
<feature type="transmembrane region" description="Helical" evidence="16">
    <location>
        <begin position="321"/>
        <end position="343"/>
    </location>
</feature>
<dbReference type="GO" id="GO:0046872">
    <property type="term" value="F:metal ion binding"/>
    <property type="evidence" value="ECO:0007669"/>
    <property type="project" value="UniProtKB-UniRule"/>
</dbReference>
<comment type="subcellular location">
    <subcellularLocation>
        <location evidence="2">Membrane</location>
        <topology evidence="2">Lipid-anchor</topology>
        <topology evidence="2">GPI-anchor</topology>
    </subcellularLocation>
    <subcellularLocation>
        <location evidence="1">Membrane</location>
        <topology evidence="1">Multi-pass membrane protein</topology>
    </subcellularLocation>
    <subcellularLocation>
        <location evidence="3">Secreted</location>
    </subcellularLocation>
</comment>
<dbReference type="GO" id="GO:0098552">
    <property type="term" value="C:side of membrane"/>
    <property type="evidence" value="ECO:0007669"/>
    <property type="project" value="UniProtKB-KW"/>
</dbReference>
<evidence type="ECO:0000256" key="6">
    <source>
        <dbReference type="ARBA" id="ARBA00022622"/>
    </source>
</evidence>
<evidence type="ECO:0000256" key="14">
    <source>
        <dbReference type="PROSITE-ProRule" id="PRU01356"/>
    </source>
</evidence>
<feature type="compositionally biased region" description="Gly residues" evidence="15">
    <location>
        <begin position="427"/>
        <end position="437"/>
    </location>
</feature>
<dbReference type="AlphaFoldDB" id="A0A423XNY1"/>
<comment type="caution">
    <text evidence="14">Lacks conserved residue(s) required for the propagation of feature annotation.</text>
</comment>
<dbReference type="InterPro" id="IPR049326">
    <property type="entry name" value="Rhodopsin_dom_fungi"/>
</dbReference>
<keyword evidence="10 16" id="KW-0472">Membrane</keyword>
<comment type="similarity">
    <text evidence="4">Belongs to the RBT5 family.</text>
</comment>
<dbReference type="GO" id="GO:0005576">
    <property type="term" value="C:extracellular region"/>
    <property type="evidence" value="ECO:0007669"/>
    <property type="project" value="UniProtKB-SubCell"/>
</dbReference>
<dbReference type="Pfam" id="PF05730">
    <property type="entry name" value="CFEM"/>
    <property type="match status" value="1"/>
</dbReference>
<dbReference type="Pfam" id="PF20684">
    <property type="entry name" value="Fung_rhodopsin"/>
    <property type="match status" value="1"/>
</dbReference>
<gene>
    <name evidence="19" type="ORF">VPNG_00220</name>
</gene>
<dbReference type="InterPro" id="IPR008427">
    <property type="entry name" value="Extracellular_membr_CFEM_dom"/>
</dbReference>
<feature type="transmembrane region" description="Helical" evidence="16">
    <location>
        <begin position="144"/>
        <end position="164"/>
    </location>
</feature>
<keyword evidence="7 16" id="KW-0812">Transmembrane</keyword>
<keyword evidence="5" id="KW-0964">Secreted</keyword>
<evidence type="ECO:0000256" key="3">
    <source>
        <dbReference type="ARBA" id="ARBA00004613"/>
    </source>
</evidence>
<dbReference type="InterPro" id="IPR052337">
    <property type="entry name" value="SAT4-like"/>
</dbReference>
<comment type="caution">
    <text evidence="19">The sequence shown here is derived from an EMBL/GenBank/DDBJ whole genome shotgun (WGS) entry which is preliminary data.</text>
</comment>
<feature type="binding site" description="axial binding residue" evidence="14">
    <location>
        <position position="61"/>
    </location>
    <ligand>
        <name>heme</name>
        <dbReference type="ChEBI" id="CHEBI:30413"/>
    </ligand>
    <ligandPart>
        <name>Fe</name>
        <dbReference type="ChEBI" id="CHEBI:18248"/>
    </ligandPart>
</feature>
<comment type="similarity">
    <text evidence="13">Belongs to the SAT4 family.</text>
</comment>
<evidence type="ECO:0000256" key="7">
    <source>
        <dbReference type="ARBA" id="ARBA00022692"/>
    </source>
</evidence>
<keyword evidence="6" id="KW-0325">Glycoprotein</keyword>
<feature type="signal peptide" evidence="17">
    <location>
        <begin position="1"/>
        <end position="20"/>
    </location>
</feature>
<keyword evidence="12" id="KW-0449">Lipoprotein</keyword>
<feature type="compositionally biased region" description="Low complexity" evidence="15">
    <location>
        <begin position="415"/>
        <end position="426"/>
    </location>
</feature>
<evidence type="ECO:0000256" key="4">
    <source>
        <dbReference type="ARBA" id="ARBA00010031"/>
    </source>
</evidence>
<evidence type="ECO:0000256" key="11">
    <source>
        <dbReference type="ARBA" id="ARBA00023157"/>
    </source>
</evidence>
<dbReference type="EMBL" id="LKEB01000001">
    <property type="protein sequence ID" value="ROW18246.1"/>
    <property type="molecule type" value="Genomic_DNA"/>
</dbReference>
<feature type="transmembrane region" description="Helical" evidence="16">
    <location>
        <begin position="113"/>
        <end position="132"/>
    </location>
</feature>
<dbReference type="STRING" id="1230097.A0A423XNY1"/>
<evidence type="ECO:0000256" key="10">
    <source>
        <dbReference type="ARBA" id="ARBA00023136"/>
    </source>
</evidence>
<keyword evidence="11 14" id="KW-1015">Disulfide bond</keyword>
<evidence type="ECO:0000256" key="15">
    <source>
        <dbReference type="SAM" id="MobiDB-lite"/>
    </source>
</evidence>
<keyword evidence="14" id="KW-0479">Metal-binding</keyword>
<reference evidence="19 20" key="1">
    <citation type="submission" date="2015-09" db="EMBL/GenBank/DDBJ databases">
        <title>Host preference determinants of Valsa canker pathogens revealed by comparative genomics.</title>
        <authorList>
            <person name="Yin Z."/>
            <person name="Huang L."/>
        </authorList>
    </citation>
    <scope>NUCLEOTIDE SEQUENCE [LARGE SCALE GENOMIC DNA]</scope>
    <source>
        <strain evidence="19 20">SXYLt</strain>
    </source>
</reference>
<proteinExistence type="inferred from homology"/>
<evidence type="ECO:0000256" key="2">
    <source>
        <dbReference type="ARBA" id="ARBA00004589"/>
    </source>
</evidence>
<dbReference type="Proteomes" id="UP000285146">
    <property type="component" value="Unassembled WGS sequence"/>
</dbReference>
<evidence type="ECO:0000256" key="17">
    <source>
        <dbReference type="SAM" id="SignalP"/>
    </source>
</evidence>
<keyword evidence="6" id="KW-0336">GPI-anchor</keyword>
<evidence type="ECO:0000259" key="18">
    <source>
        <dbReference type="PROSITE" id="PS52012"/>
    </source>
</evidence>
<name>A0A423XNY1_9PEZI</name>
<feature type="disulfide bond" evidence="14">
    <location>
        <begin position="57"/>
        <end position="64"/>
    </location>
</feature>
<feature type="region of interest" description="Disordered" evidence="15">
    <location>
        <begin position="396"/>
        <end position="437"/>
    </location>
</feature>
<evidence type="ECO:0000256" key="16">
    <source>
        <dbReference type="SAM" id="Phobius"/>
    </source>
</evidence>
<keyword evidence="14" id="KW-0408">Iron</keyword>